<dbReference type="InParanoid" id="E2BLQ2"/>
<dbReference type="Pfam" id="PF22749">
    <property type="entry name" value="Arb2"/>
    <property type="match status" value="2"/>
</dbReference>
<evidence type="ECO:0000313" key="3">
    <source>
        <dbReference type="Proteomes" id="UP000008237"/>
    </source>
</evidence>
<name>E2BLQ2_HARSA</name>
<dbReference type="InterPro" id="IPR048263">
    <property type="entry name" value="Arb2"/>
</dbReference>
<sequence>MFNTEKENIINDLAKELRYEVYNALDEYVYKLLEKEGLKKLPVPKKSSDLTLEKSFIYASTDSFTNDKLIIIVNGCGAVVGQWSRQTIINYGLDYGTQISYVDKAKKLGYGILLLNINDNLRIIDGKLELIQGSIDGYQHFKTVWKNYIQDCQAKNIAIIAHNFGGDCVIRNGMILEEHFKKRVFAVALIDSPLNVCCESSILKTVSML</sequence>
<evidence type="ECO:0000313" key="2">
    <source>
        <dbReference type="EMBL" id="EFN83386.1"/>
    </source>
</evidence>
<dbReference type="OrthoDB" id="7548127at2759"/>
<keyword evidence="3" id="KW-1185">Reference proteome</keyword>
<dbReference type="InterPro" id="IPR053858">
    <property type="entry name" value="Arb2_dom"/>
</dbReference>
<dbReference type="FunCoup" id="E2BLQ2">
    <property type="interactions" value="2037"/>
</dbReference>
<dbReference type="STRING" id="610380.E2BLQ2"/>
<evidence type="ECO:0000259" key="1">
    <source>
        <dbReference type="Pfam" id="PF22749"/>
    </source>
</evidence>
<reference evidence="2 3" key="1">
    <citation type="journal article" date="2010" name="Science">
        <title>Genomic comparison of the ants Camponotus floridanus and Harpegnathos saltator.</title>
        <authorList>
            <person name="Bonasio R."/>
            <person name="Zhang G."/>
            <person name="Ye C."/>
            <person name="Mutti N.S."/>
            <person name="Fang X."/>
            <person name="Qin N."/>
            <person name="Donahue G."/>
            <person name="Yang P."/>
            <person name="Li Q."/>
            <person name="Li C."/>
            <person name="Zhang P."/>
            <person name="Huang Z."/>
            <person name="Berger S.L."/>
            <person name="Reinberg D."/>
            <person name="Wang J."/>
            <person name="Liebig J."/>
        </authorList>
    </citation>
    <scope>NUCLEOTIDE SEQUENCE [LARGE SCALE GENOMIC DNA]</scope>
    <source>
        <strain evidence="2 3">R22 G/1</strain>
    </source>
</reference>
<dbReference type="GO" id="GO:0005634">
    <property type="term" value="C:nucleus"/>
    <property type="evidence" value="ECO:0007669"/>
    <property type="project" value="TreeGrafter"/>
</dbReference>
<accession>E2BLQ2</accession>
<dbReference type="OMA" id="METENHI"/>
<gene>
    <name evidence="2" type="ORF">EAI_02199</name>
</gene>
<feature type="domain" description="Arb2" evidence="1">
    <location>
        <begin position="130"/>
        <end position="192"/>
    </location>
</feature>
<dbReference type="GO" id="GO:0035197">
    <property type="term" value="F:siRNA binding"/>
    <property type="evidence" value="ECO:0007669"/>
    <property type="project" value="TreeGrafter"/>
</dbReference>
<dbReference type="GO" id="GO:0031048">
    <property type="term" value="P:regulatory ncRNA-mediated heterochromatin formation"/>
    <property type="evidence" value="ECO:0007669"/>
    <property type="project" value="TreeGrafter"/>
</dbReference>
<dbReference type="PANTHER" id="PTHR21357">
    <property type="entry name" value="FAM172 FAMILY PROTEIN HOMOLOG CG10038"/>
    <property type="match status" value="1"/>
</dbReference>
<dbReference type="PANTHER" id="PTHR21357:SF4">
    <property type="entry name" value="FAM172 FAMILY PROTEIN HOMOLOG CG10038"/>
    <property type="match status" value="1"/>
</dbReference>
<proteinExistence type="predicted"/>
<organism evidence="3">
    <name type="scientific">Harpegnathos saltator</name>
    <name type="common">Jerdon's jumping ant</name>
    <dbReference type="NCBI Taxonomy" id="610380"/>
    <lineage>
        <taxon>Eukaryota</taxon>
        <taxon>Metazoa</taxon>
        <taxon>Ecdysozoa</taxon>
        <taxon>Arthropoda</taxon>
        <taxon>Hexapoda</taxon>
        <taxon>Insecta</taxon>
        <taxon>Pterygota</taxon>
        <taxon>Neoptera</taxon>
        <taxon>Endopterygota</taxon>
        <taxon>Hymenoptera</taxon>
        <taxon>Apocrita</taxon>
        <taxon>Aculeata</taxon>
        <taxon>Formicoidea</taxon>
        <taxon>Formicidae</taxon>
        <taxon>Ponerinae</taxon>
        <taxon>Ponerini</taxon>
        <taxon>Harpegnathos</taxon>
    </lineage>
</organism>
<feature type="domain" description="Arb2" evidence="1">
    <location>
        <begin position="4"/>
        <end position="121"/>
    </location>
</feature>
<protein>
    <submittedName>
        <fullName evidence="2">UPF0528 protein CG10038</fullName>
    </submittedName>
</protein>
<dbReference type="AlphaFoldDB" id="E2BLQ2"/>
<dbReference type="EMBL" id="GL449036">
    <property type="protein sequence ID" value="EFN83386.1"/>
    <property type="molecule type" value="Genomic_DNA"/>
</dbReference>
<dbReference type="Proteomes" id="UP000008237">
    <property type="component" value="Unassembled WGS sequence"/>
</dbReference>